<organism evidence="1">
    <name type="scientific">uncultured Caudovirales phage</name>
    <dbReference type="NCBI Taxonomy" id="2100421"/>
    <lineage>
        <taxon>Viruses</taxon>
        <taxon>Duplodnaviria</taxon>
        <taxon>Heunggongvirae</taxon>
        <taxon>Uroviricota</taxon>
        <taxon>Caudoviricetes</taxon>
        <taxon>Peduoviridae</taxon>
        <taxon>Maltschvirus</taxon>
        <taxon>Maltschvirus maltsch</taxon>
    </lineage>
</organism>
<dbReference type="EMBL" id="LR798292">
    <property type="protein sequence ID" value="CAB5221430.1"/>
    <property type="molecule type" value="Genomic_DNA"/>
</dbReference>
<evidence type="ECO:0000313" key="1">
    <source>
        <dbReference type="EMBL" id="CAB5221430.1"/>
    </source>
</evidence>
<protein>
    <submittedName>
        <fullName evidence="1">Uncharacterized protein</fullName>
    </submittedName>
</protein>
<proteinExistence type="predicted"/>
<sequence>MANSAIFGQVQGVATATSPGLVSTSDQTFSGTKSLQNGVAFGITNITTAVTLSSTHAYVRCGGSTGYTVTLPDAATIASGREYIIKSILTTPGQLVTVATTSSQTIDGSTTPVTLARYNTLRVINNGSGWDIV</sequence>
<reference evidence="1" key="1">
    <citation type="submission" date="2020-05" db="EMBL/GenBank/DDBJ databases">
        <authorList>
            <person name="Chiriac C."/>
            <person name="Salcher M."/>
            <person name="Ghai R."/>
            <person name="Kavagutti S V."/>
        </authorList>
    </citation>
    <scope>NUCLEOTIDE SEQUENCE</scope>
</reference>
<gene>
    <name evidence="1" type="ORF">UFOVP244_162</name>
</gene>
<accession>A0A6J7WUH9</accession>
<name>A0A6J7WUH9_9CAUD</name>